<dbReference type="PANTHER" id="PTHR12209:SF0">
    <property type="entry name" value="EKC_KEOPS COMPLEX SUBUNIT TP53RK"/>
    <property type="match status" value="1"/>
</dbReference>
<keyword evidence="4" id="KW-0723">Serine/threonine-protein kinase</keyword>
<comment type="catalytic activity">
    <reaction evidence="11">
        <text>L-seryl-[protein] + ATP = O-phospho-L-seryl-[protein] + ADP + H(+)</text>
        <dbReference type="Rhea" id="RHEA:17989"/>
        <dbReference type="Rhea" id="RHEA-COMP:9863"/>
        <dbReference type="Rhea" id="RHEA-COMP:11604"/>
        <dbReference type="ChEBI" id="CHEBI:15378"/>
        <dbReference type="ChEBI" id="CHEBI:29999"/>
        <dbReference type="ChEBI" id="CHEBI:30616"/>
        <dbReference type="ChEBI" id="CHEBI:83421"/>
        <dbReference type="ChEBI" id="CHEBI:456216"/>
        <dbReference type="EC" id="2.7.11.1"/>
    </reaction>
</comment>
<dbReference type="AlphaFoldDB" id="M7PCF2"/>
<dbReference type="GO" id="GO:0005524">
    <property type="term" value="F:ATP binding"/>
    <property type="evidence" value="ECO:0007669"/>
    <property type="project" value="UniProtKB-KW"/>
</dbReference>
<evidence type="ECO:0000256" key="8">
    <source>
        <dbReference type="ARBA" id="ARBA00022777"/>
    </source>
</evidence>
<dbReference type="HOGENOM" id="CLU_063953_0_0_1"/>
<keyword evidence="6" id="KW-0819">tRNA processing</keyword>
<comment type="caution">
    <text evidence="13">The sequence shown here is derived from an EMBL/GenBank/DDBJ whole genome shotgun (WGS) entry which is preliminary data.</text>
</comment>
<dbReference type="InterPro" id="IPR022495">
    <property type="entry name" value="Bud32"/>
</dbReference>
<dbReference type="FunFam" id="1.10.510.10:FF:000845">
    <property type="entry name" value="Probable bifunctional tRNA threonylcarbamoyladenosine biosynthesis protein"/>
    <property type="match status" value="1"/>
</dbReference>
<dbReference type="InterPro" id="IPR011009">
    <property type="entry name" value="Kinase-like_dom_sf"/>
</dbReference>
<keyword evidence="7" id="KW-0547">Nucleotide-binding</keyword>
<dbReference type="Proteomes" id="UP000011958">
    <property type="component" value="Unassembled WGS sequence"/>
</dbReference>
<evidence type="ECO:0000256" key="9">
    <source>
        <dbReference type="ARBA" id="ARBA00022840"/>
    </source>
</evidence>
<dbReference type="GO" id="GO:0005634">
    <property type="term" value="C:nucleus"/>
    <property type="evidence" value="ECO:0007669"/>
    <property type="project" value="TreeGrafter"/>
</dbReference>
<dbReference type="OrthoDB" id="3399at2759"/>
<evidence type="ECO:0000313" key="13">
    <source>
        <dbReference type="EMBL" id="EMR11585.1"/>
    </source>
</evidence>
<evidence type="ECO:0000256" key="11">
    <source>
        <dbReference type="ARBA" id="ARBA00048679"/>
    </source>
</evidence>
<evidence type="ECO:0000256" key="1">
    <source>
        <dbReference type="ARBA" id="ARBA00010630"/>
    </source>
</evidence>
<evidence type="ECO:0000256" key="4">
    <source>
        <dbReference type="ARBA" id="ARBA00022527"/>
    </source>
</evidence>
<evidence type="ECO:0000256" key="3">
    <source>
        <dbReference type="ARBA" id="ARBA00022490"/>
    </source>
</evidence>
<evidence type="ECO:0000256" key="5">
    <source>
        <dbReference type="ARBA" id="ARBA00022679"/>
    </source>
</evidence>
<dbReference type="GO" id="GO:0070525">
    <property type="term" value="P:tRNA threonylcarbamoyladenosine metabolic process"/>
    <property type="evidence" value="ECO:0007669"/>
    <property type="project" value="TreeGrafter"/>
</dbReference>
<dbReference type="SUPFAM" id="SSF56112">
    <property type="entry name" value="Protein kinase-like (PK-like)"/>
    <property type="match status" value="1"/>
</dbReference>
<dbReference type="STRING" id="1069680.M7PCF2"/>
<organism evidence="13 14">
    <name type="scientific">Pneumocystis murina (strain B123)</name>
    <name type="common">Mouse pneumocystis pneumonia agent</name>
    <name type="synonym">Pneumocystis carinii f. sp. muris</name>
    <dbReference type="NCBI Taxonomy" id="1069680"/>
    <lineage>
        <taxon>Eukaryota</taxon>
        <taxon>Fungi</taxon>
        <taxon>Dikarya</taxon>
        <taxon>Ascomycota</taxon>
        <taxon>Taphrinomycotina</taxon>
        <taxon>Pneumocystomycetes</taxon>
        <taxon>Pneumocystaceae</taxon>
        <taxon>Pneumocystis</taxon>
    </lineage>
</organism>
<dbReference type="GO" id="GO:0004674">
    <property type="term" value="F:protein serine/threonine kinase activity"/>
    <property type="evidence" value="ECO:0007669"/>
    <property type="project" value="UniProtKB-KW"/>
</dbReference>
<dbReference type="Gene3D" id="1.10.510.10">
    <property type="entry name" value="Transferase(Phosphotransferase) domain 1"/>
    <property type="match status" value="1"/>
</dbReference>
<keyword evidence="9" id="KW-0067">ATP-binding</keyword>
<comment type="catalytic activity">
    <reaction evidence="10">
        <text>L-threonyl-[protein] + ATP = O-phospho-L-threonyl-[protein] + ADP + H(+)</text>
        <dbReference type="Rhea" id="RHEA:46608"/>
        <dbReference type="Rhea" id="RHEA-COMP:11060"/>
        <dbReference type="Rhea" id="RHEA-COMP:11605"/>
        <dbReference type="ChEBI" id="CHEBI:15378"/>
        <dbReference type="ChEBI" id="CHEBI:30013"/>
        <dbReference type="ChEBI" id="CHEBI:30616"/>
        <dbReference type="ChEBI" id="CHEBI:61977"/>
        <dbReference type="ChEBI" id="CHEBI:456216"/>
        <dbReference type="EC" id="2.7.11.1"/>
    </reaction>
</comment>
<proteinExistence type="inferred from homology"/>
<evidence type="ECO:0000256" key="6">
    <source>
        <dbReference type="ARBA" id="ARBA00022694"/>
    </source>
</evidence>
<dbReference type="GO" id="GO:0008033">
    <property type="term" value="P:tRNA processing"/>
    <property type="evidence" value="ECO:0007669"/>
    <property type="project" value="UniProtKB-KW"/>
</dbReference>
<dbReference type="GeneID" id="19893727"/>
<dbReference type="InterPro" id="IPR000719">
    <property type="entry name" value="Prot_kinase_dom"/>
</dbReference>
<comment type="similarity">
    <text evidence="1">Belongs to the protein kinase superfamily. BUD32 family.</text>
</comment>
<dbReference type="PROSITE" id="PS00109">
    <property type="entry name" value="PROTEIN_KINASE_TYR"/>
    <property type="match status" value="1"/>
</dbReference>
<evidence type="ECO:0000259" key="12">
    <source>
        <dbReference type="PROSITE" id="PS50011"/>
    </source>
</evidence>
<dbReference type="EC" id="2.7.11.1" evidence="2"/>
<sequence>MEENTEKVLIKQGAESVAYKTLFLPEITCFLKVRLAKLYRHPLLDERLTKHRINIEARLLYKCYKGGVSCPSIYFIDIKKRELWIEWIEGKTVKDQLIQWESNISMYEQVYKPIMESIGRNIGLMHQLDVVHGDLTTSNIMIRLQSSQQSFLPLANSIKSDEIVIIDFGLGSVTQMIENKAVDLYVLERTFQSTHPQSSFMFKHIIDAYSESWKDAKHVLKRLEQVRLRGRKRNIAG</sequence>
<evidence type="ECO:0000256" key="2">
    <source>
        <dbReference type="ARBA" id="ARBA00012513"/>
    </source>
</evidence>
<reference evidence="14" key="1">
    <citation type="journal article" date="2016" name="Nat. Commun.">
        <title>Genome analysis of three Pneumocystis species reveals adaptation mechanisms to life exclusively in mammalian hosts.</title>
        <authorList>
            <person name="Ma L."/>
            <person name="Chen Z."/>
            <person name="Huang D.W."/>
            <person name="Kutty G."/>
            <person name="Ishihara M."/>
            <person name="Wang H."/>
            <person name="Abouelleil A."/>
            <person name="Bishop L."/>
            <person name="Davey E."/>
            <person name="Deng R."/>
            <person name="Deng X."/>
            <person name="Fan L."/>
            <person name="Fantoni G."/>
            <person name="Fitzgerald M."/>
            <person name="Gogineni E."/>
            <person name="Goldberg J.M."/>
            <person name="Handley G."/>
            <person name="Hu X."/>
            <person name="Huber C."/>
            <person name="Jiao X."/>
            <person name="Jones K."/>
            <person name="Levin J.Z."/>
            <person name="Liu Y."/>
            <person name="Macdonald P."/>
            <person name="Melnikov A."/>
            <person name="Raley C."/>
            <person name="Sassi M."/>
            <person name="Sherman B.T."/>
            <person name="Song X."/>
            <person name="Sykes S."/>
            <person name="Tran B."/>
            <person name="Walsh L."/>
            <person name="Xia Y."/>
            <person name="Yang J."/>
            <person name="Young S."/>
            <person name="Zeng Q."/>
            <person name="Zheng X."/>
            <person name="Stephens R."/>
            <person name="Nusbaum C."/>
            <person name="Birren B.W."/>
            <person name="Azadi P."/>
            <person name="Lempicki R.A."/>
            <person name="Cuomo C.A."/>
            <person name="Kovacs J.A."/>
        </authorList>
    </citation>
    <scope>NUCLEOTIDE SEQUENCE [LARGE SCALE GENOMIC DNA]</scope>
    <source>
        <strain evidence="14">B123</strain>
    </source>
</reference>
<dbReference type="GO" id="GO:0005829">
    <property type="term" value="C:cytosol"/>
    <property type="evidence" value="ECO:0007669"/>
    <property type="project" value="TreeGrafter"/>
</dbReference>
<dbReference type="Pfam" id="PF00069">
    <property type="entry name" value="Pkinase"/>
    <property type="match status" value="1"/>
</dbReference>
<dbReference type="NCBIfam" id="TIGR03724">
    <property type="entry name" value="arch_bud32"/>
    <property type="match status" value="1"/>
</dbReference>
<dbReference type="GO" id="GO:0000408">
    <property type="term" value="C:EKC/KEOPS complex"/>
    <property type="evidence" value="ECO:0007669"/>
    <property type="project" value="TreeGrafter"/>
</dbReference>
<keyword evidence="8 13" id="KW-0418">Kinase</keyword>
<dbReference type="PANTHER" id="PTHR12209">
    <property type="entry name" value="NON-SPECIFIC SERINE/THREONINE PROTEIN KINASE"/>
    <property type="match status" value="1"/>
</dbReference>
<name>M7PCF2_PNEMU</name>
<evidence type="ECO:0000313" key="14">
    <source>
        <dbReference type="Proteomes" id="UP000011958"/>
    </source>
</evidence>
<dbReference type="OMA" id="HKLYMEY"/>
<dbReference type="RefSeq" id="XP_007871880.1">
    <property type="nucleotide sequence ID" value="XM_007873689.1"/>
</dbReference>
<evidence type="ECO:0000256" key="10">
    <source>
        <dbReference type="ARBA" id="ARBA00047899"/>
    </source>
</evidence>
<keyword evidence="3" id="KW-0963">Cytoplasm</keyword>
<gene>
    <name evidence="13" type="ORF">PNEG_00029</name>
</gene>
<feature type="domain" description="Protein kinase" evidence="12">
    <location>
        <begin position="1"/>
        <end position="237"/>
    </location>
</feature>
<keyword evidence="14" id="KW-1185">Reference proteome</keyword>
<protein>
    <recommendedName>
        <fullName evidence="2">non-specific serine/threonine protein kinase</fullName>
        <ecNumber evidence="2">2.7.11.1</ecNumber>
    </recommendedName>
</protein>
<dbReference type="eggNOG" id="KOG3087">
    <property type="taxonomic scope" value="Eukaryota"/>
</dbReference>
<dbReference type="InterPro" id="IPR008266">
    <property type="entry name" value="Tyr_kinase_AS"/>
</dbReference>
<evidence type="ECO:0000256" key="7">
    <source>
        <dbReference type="ARBA" id="ARBA00022741"/>
    </source>
</evidence>
<dbReference type="PROSITE" id="PS50011">
    <property type="entry name" value="PROTEIN_KINASE_DOM"/>
    <property type="match status" value="1"/>
</dbReference>
<dbReference type="VEuPathDB" id="FungiDB:PNEG_00029"/>
<keyword evidence="5" id="KW-0808">Transferase</keyword>
<dbReference type="Gene3D" id="3.30.200.20">
    <property type="entry name" value="Phosphorylase Kinase, domain 1"/>
    <property type="match status" value="1"/>
</dbReference>
<accession>M7PCF2</accession>
<dbReference type="EMBL" id="AFWA02000005">
    <property type="protein sequence ID" value="EMR11585.1"/>
    <property type="molecule type" value="Genomic_DNA"/>
</dbReference>